<evidence type="ECO:0000256" key="1">
    <source>
        <dbReference type="ARBA" id="ARBA00005755"/>
    </source>
</evidence>
<evidence type="ECO:0000256" key="8">
    <source>
        <dbReference type="ARBA" id="ARBA00049244"/>
    </source>
</evidence>
<organism evidence="11 12">
    <name type="scientific">Piromyces finnis</name>
    <dbReference type="NCBI Taxonomy" id="1754191"/>
    <lineage>
        <taxon>Eukaryota</taxon>
        <taxon>Fungi</taxon>
        <taxon>Fungi incertae sedis</taxon>
        <taxon>Chytridiomycota</taxon>
        <taxon>Chytridiomycota incertae sedis</taxon>
        <taxon>Neocallimastigomycetes</taxon>
        <taxon>Neocallimastigales</taxon>
        <taxon>Neocallimastigaceae</taxon>
        <taxon>Piromyces</taxon>
    </lineage>
</organism>
<dbReference type="Gene3D" id="3.90.1600.10">
    <property type="entry name" value="Palm domain of DNA polymerase"/>
    <property type="match status" value="1"/>
</dbReference>
<reference evidence="11 12" key="2">
    <citation type="submission" date="2016-08" db="EMBL/GenBank/DDBJ databases">
        <title>Pervasive Adenine N6-methylation of Active Genes in Fungi.</title>
        <authorList>
            <consortium name="DOE Joint Genome Institute"/>
            <person name="Mondo S.J."/>
            <person name="Dannebaum R.O."/>
            <person name="Kuo R.C."/>
            <person name="Labutti K."/>
            <person name="Haridas S."/>
            <person name="Kuo A."/>
            <person name="Salamov A."/>
            <person name="Ahrendt S.R."/>
            <person name="Lipzen A."/>
            <person name="Sullivan W."/>
            <person name="Andreopoulos W.B."/>
            <person name="Clum A."/>
            <person name="Lindquist E."/>
            <person name="Daum C."/>
            <person name="Ramamoorthy G.K."/>
            <person name="Gryganskyi A."/>
            <person name="Culley D."/>
            <person name="Magnuson J.K."/>
            <person name="James T.Y."/>
            <person name="O'Malley M.A."/>
            <person name="Stajich J.E."/>
            <person name="Spatafora J.W."/>
            <person name="Visel A."/>
            <person name="Grigoriev I.V."/>
        </authorList>
    </citation>
    <scope>NUCLEOTIDE SEQUENCE [LARGE SCALE GENOMIC DNA]</scope>
    <source>
        <strain evidence="12">finn</strain>
    </source>
</reference>
<feature type="domain" description="DNA-directed DNA polymerase family B multifunctional" evidence="9">
    <location>
        <begin position="350"/>
        <end position="763"/>
    </location>
</feature>
<proteinExistence type="inferred from homology"/>
<dbReference type="InterPro" id="IPR043502">
    <property type="entry name" value="DNA/RNA_pol_sf"/>
</dbReference>
<dbReference type="STRING" id="1754191.A0A1Y1UVY5"/>
<evidence type="ECO:0000313" key="12">
    <source>
        <dbReference type="Proteomes" id="UP000193719"/>
    </source>
</evidence>
<dbReference type="InterPro" id="IPR050240">
    <property type="entry name" value="DNA_pol_type-B"/>
</dbReference>
<accession>A0A1Y1UVY5</accession>
<evidence type="ECO:0000259" key="9">
    <source>
        <dbReference type="Pfam" id="PF00136"/>
    </source>
</evidence>
<dbReference type="EMBL" id="MCFH01000069">
    <property type="protein sequence ID" value="ORX42240.1"/>
    <property type="molecule type" value="Genomic_DNA"/>
</dbReference>
<dbReference type="GO" id="GO:0006287">
    <property type="term" value="P:base-excision repair, gap-filling"/>
    <property type="evidence" value="ECO:0007669"/>
    <property type="project" value="TreeGrafter"/>
</dbReference>
<dbReference type="SUPFAM" id="SSF53098">
    <property type="entry name" value="Ribonuclease H-like"/>
    <property type="match status" value="1"/>
</dbReference>
<dbReference type="InterPro" id="IPR042087">
    <property type="entry name" value="DNA_pol_B_thumb"/>
</dbReference>
<keyword evidence="3" id="KW-0808">Transferase</keyword>
<keyword evidence="6" id="KW-0238">DNA-binding</keyword>
<keyword evidence="12" id="KW-1185">Reference proteome</keyword>
<evidence type="ECO:0000256" key="5">
    <source>
        <dbReference type="ARBA" id="ARBA00022932"/>
    </source>
</evidence>
<protein>
    <recommendedName>
        <fullName evidence="7">DNA polymerase delta catalytic subunit</fullName>
        <ecNumber evidence="2">2.7.7.7</ecNumber>
    </recommendedName>
</protein>
<dbReference type="GO" id="GO:0008296">
    <property type="term" value="F:3'-5'-DNA exonuclease activity"/>
    <property type="evidence" value="ECO:0007669"/>
    <property type="project" value="TreeGrafter"/>
</dbReference>
<dbReference type="InterPro" id="IPR036397">
    <property type="entry name" value="RNaseH_sf"/>
</dbReference>
<dbReference type="Gene3D" id="1.10.132.60">
    <property type="entry name" value="DNA polymerase family B, C-terminal domain"/>
    <property type="match status" value="1"/>
</dbReference>
<dbReference type="PRINTS" id="PR00106">
    <property type="entry name" value="DNAPOLB"/>
</dbReference>
<comment type="similarity">
    <text evidence="1">Belongs to the DNA polymerase type-B family.</text>
</comment>
<dbReference type="InterPro" id="IPR006133">
    <property type="entry name" value="DNA-dir_DNA_pol_B_exonuc"/>
</dbReference>
<evidence type="ECO:0000256" key="7">
    <source>
        <dbReference type="ARBA" id="ARBA00024411"/>
    </source>
</evidence>
<dbReference type="GO" id="GO:0003677">
    <property type="term" value="F:DNA binding"/>
    <property type="evidence" value="ECO:0007669"/>
    <property type="project" value="UniProtKB-KW"/>
</dbReference>
<reference evidence="11 12" key="1">
    <citation type="submission" date="2016-08" db="EMBL/GenBank/DDBJ databases">
        <title>Genomes of anaerobic fungi encode conserved fungal cellulosomes for biomass hydrolysis.</title>
        <authorList>
            <consortium name="DOE Joint Genome Institute"/>
            <person name="Haitjema C.H."/>
            <person name="Gilmore S.P."/>
            <person name="Henske J.K."/>
            <person name="Solomon K.V."/>
            <person name="De Groot R."/>
            <person name="Kuo A."/>
            <person name="Mondo S.J."/>
            <person name="Salamov A.A."/>
            <person name="Labutti K."/>
            <person name="Zhao Z."/>
            <person name="Chiniquy J."/>
            <person name="Barry K."/>
            <person name="Brewer H.M."/>
            <person name="Purvine S.O."/>
            <person name="Wright A.T."/>
            <person name="Boxma B."/>
            <person name="Van Alen T."/>
            <person name="Hackstein J.H."/>
            <person name="Baker S.E."/>
            <person name="Grigoriev I.V."/>
            <person name="O'Malley M.A."/>
        </authorList>
    </citation>
    <scope>NUCLEOTIDE SEQUENCE [LARGE SCALE GENOMIC DNA]</scope>
    <source>
        <strain evidence="12">finn</strain>
    </source>
</reference>
<keyword evidence="5" id="KW-0239">DNA-directed DNA polymerase</keyword>
<dbReference type="GO" id="GO:0000166">
    <property type="term" value="F:nucleotide binding"/>
    <property type="evidence" value="ECO:0007669"/>
    <property type="project" value="InterPro"/>
</dbReference>
<dbReference type="SUPFAM" id="SSF56672">
    <property type="entry name" value="DNA/RNA polymerases"/>
    <property type="match status" value="1"/>
</dbReference>
<dbReference type="InterPro" id="IPR006134">
    <property type="entry name" value="DNA-dir_DNA_pol_B_multi_dom"/>
</dbReference>
<keyword evidence="4" id="KW-0548">Nucleotidyltransferase</keyword>
<dbReference type="Proteomes" id="UP000193719">
    <property type="component" value="Unassembled WGS sequence"/>
</dbReference>
<name>A0A1Y1UVY5_9FUNG</name>
<dbReference type="GO" id="GO:0043625">
    <property type="term" value="C:delta DNA polymerase complex"/>
    <property type="evidence" value="ECO:0007669"/>
    <property type="project" value="TreeGrafter"/>
</dbReference>
<evidence type="ECO:0000256" key="3">
    <source>
        <dbReference type="ARBA" id="ARBA00022679"/>
    </source>
</evidence>
<sequence length="785" mass="92249">MSHDFESFPNCYLYNDFISTISIVYHYKDIQRNIAICVKYKDKNNIVNKLKLNEIDPSFIPFIDINKFNDSCKKFNFFDENNINNINDNSVNNNINENNNEYTNTNQYDNNKNIDNNENVFNNSNIDNNKSDNNNYNISININNNDNYVNTNIDINDNKVMNNKDKLLKNNVLNDKYDIIFVESEYDLICEFFKQIRNLDPDLIIGYNTFGFDYRYLAQRTSMHLIIDDKDSPFKANRIRNMPTKFITTSSNEVELKIPGRIAIDIFKYAKSLNLPSASLNYISEQLLNKHKIDLPYKDMFYLIHKNTDDSLNKVAMYCIMDSILTLEIFNISYQWIQLLEIAKTSRIRVDEVYKNGQSKKFANLLYKYCYDNNICVDIDNSDITSYKGATVIEPLSGVYNYCTMLDFTSLYPSVIITHNICYTTLINNCDIGKYSEDEYHKIDIGNKVYYFTKLHVGILPRMMKLLLSERIRYKNMMKKASGSDYIIYDKRQYALKIQANSIYGCLGSSSLKYLRFLPGAECTTGMGRNYLNKTIDLICENTNFRVIYGDTDSYKSYNKDFDVNRFIKDCHSVAEYVTDQLPEGMHLKYENTFKRMLIISKKKYCGVLANTSELYIKGIDIIKKNTCIFIRDYYKIFLYMILFDYPEKQIRHKVLEMKNKLLSGNVPLEKLIMKLSIGPKYVNKSYYVLLFVNNHKMYNLDYKIGEKIDYIIIDTNSFSFNNNSTLLGDKIMSLDLYKNICEKAIKNKDIIKPKLDYQYYYYHYVETGFKSLLKVLNNDISDLL</sequence>
<dbReference type="Gene3D" id="1.10.287.690">
    <property type="entry name" value="Helix hairpin bin"/>
    <property type="match status" value="1"/>
</dbReference>
<dbReference type="AlphaFoldDB" id="A0A1Y1UVY5"/>
<evidence type="ECO:0000256" key="6">
    <source>
        <dbReference type="ARBA" id="ARBA00023125"/>
    </source>
</evidence>
<dbReference type="GO" id="GO:0045004">
    <property type="term" value="P:DNA replication proofreading"/>
    <property type="evidence" value="ECO:0007669"/>
    <property type="project" value="TreeGrafter"/>
</dbReference>
<evidence type="ECO:0000256" key="2">
    <source>
        <dbReference type="ARBA" id="ARBA00012417"/>
    </source>
</evidence>
<comment type="caution">
    <text evidence="11">The sequence shown here is derived from an EMBL/GenBank/DDBJ whole genome shotgun (WGS) entry which is preliminary data.</text>
</comment>
<dbReference type="PANTHER" id="PTHR10322">
    <property type="entry name" value="DNA POLYMERASE CATALYTIC SUBUNIT"/>
    <property type="match status" value="1"/>
</dbReference>
<feature type="domain" description="DNA-directed DNA polymerase family B exonuclease" evidence="10">
    <location>
        <begin position="132"/>
        <end position="283"/>
    </location>
</feature>
<dbReference type="GO" id="GO:0003887">
    <property type="term" value="F:DNA-directed DNA polymerase activity"/>
    <property type="evidence" value="ECO:0007669"/>
    <property type="project" value="UniProtKB-KW"/>
</dbReference>
<dbReference type="GO" id="GO:0006297">
    <property type="term" value="P:nucleotide-excision repair, DNA gap filling"/>
    <property type="evidence" value="ECO:0007669"/>
    <property type="project" value="TreeGrafter"/>
</dbReference>
<dbReference type="OrthoDB" id="2148603at2759"/>
<gene>
    <name evidence="11" type="ORF">BCR36DRAFT_464880</name>
</gene>
<comment type="catalytic activity">
    <reaction evidence="8">
        <text>DNA(n) + a 2'-deoxyribonucleoside 5'-triphosphate = DNA(n+1) + diphosphate</text>
        <dbReference type="Rhea" id="RHEA:22508"/>
        <dbReference type="Rhea" id="RHEA-COMP:17339"/>
        <dbReference type="Rhea" id="RHEA-COMP:17340"/>
        <dbReference type="ChEBI" id="CHEBI:33019"/>
        <dbReference type="ChEBI" id="CHEBI:61560"/>
        <dbReference type="ChEBI" id="CHEBI:173112"/>
        <dbReference type="EC" id="2.7.7.7"/>
    </reaction>
</comment>
<dbReference type="Gene3D" id="3.30.420.10">
    <property type="entry name" value="Ribonuclease H-like superfamily/Ribonuclease H"/>
    <property type="match status" value="1"/>
</dbReference>
<dbReference type="Pfam" id="PF00136">
    <property type="entry name" value="DNA_pol_B"/>
    <property type="match status" value="1"/>
</dbReference>
<dbReference type="PANTHER" id="PTHR10322:SF23">
    <property type="entry name" value="DNA POLYMERASE DELTA CATALYTIC SUBUNIT"/>
    <property type="match status" value="1"/>
</dbReference>
<dbReference type="InterPro" id="IPR006172">
    <property type="entry name" value="DNA-dir_DNA_pol_B"/>
</dbReference>
<dbReference type="Pfam" id="PF03104">
    <property type="entry name" value="DNA_pol_B_exo1"/>
    <property type="match status" value="1"/>
</dbReference>
<dbReference type="SMART" id="SM00486">
    <property type="entry name" value="POLBc"/>
    <property type="match status" value="1"/>
</dbReference>
<dbReference type="EC" id="2.7.7.7" evidence="2"/>
<evidence type="ECO:0000256" key="4">
    <source>
        <dbReference type="ARBA" id="ARBA00022695"/>
    </source>
</evidence>
<dbReference type="InterPro" id="IPR023211">
    <property type="entry name" value="DNA_pol_palm_dom_sf"/>
</dbReference>
<evidence type="ECO:0000313" key="11">
    <source>
        <dbReference type="EMBL" id="ORX42240.1"/>
    </source>
</evidence>
<dbReference type="InterPro" id="IPR012337">
    <property type="entry name" value="RNaseH-like_sf"/>
</dbReference>
<evidence type="ECO:0000259" key="10">
    <source>
        <dbReference type="Pfam" id="PF03104"/>
    </source>
</evidence>